<proteinExistence type="predicted"/>
<sequence length="111" mass="12204">MWATKRVADSEHKLRYREDLAILPKNAARGKLPDGIALASERVRALGAVSHSATNRRMSAGFRMGLWHAATHSVERAVADDPAGEHAVRRDVARKVQIPAARIKFPQVNCA</sequence>
<dbReference type="AlphaFoldDB" id="A0A972NKM4"/>
<evidence type="ECO:0000313" key="1">
    <source>
        <dbReference type="EMBL" id="NPT55101.1"/>
    </source>
</evidence>
<dbReference type="RefSeq" id="WP_172163453.1">
    <property type="nucleotide sequence ID" value="NZ_WOEZ01000050.1"/>
</dbReference>
<dbReference type="Proteomes" id="UP000655523">
    <property type="component" value="Unassembled WGS sequence"/>
</dbReference>
<protein>
    <submittedName>
        <fullName evidence="1">Uncharacterized protein</fullName>
    </submittedName>
</protein>
<gene>
    <name evidence="1" type="ORF">GNZ13_10940</name>
</gene>
<dbReference type="EMBL" id="WOEZ01000050">
    <property type="protein sequence ID" value="NPT55101.1"/>
    <property type="molecule type" value="Genomic_DNA"/>
</dbReference>
<reference evidence="1 2" key="1">
    <citation type="submission" date="2019-11" db="EMBL/GenBank/DDBJ databases">
        <title>Metabolism of dissolved organic matter in forest soils.</title>
        <authorList>
            <person name="Cyle K.T."/>
            <person name="Wilhelm R.C."/>
            <person name="Martinez C.E."/>
        </authorList>
    </citation>
    <scope>NUCLEOTIDE SEQUENCE [LARGE SCALE GENOMIC DNA]</scope>
    <source>
        <strain evidence="1 2">5N</strain>
    </source>
</reference>
<evidence type="ECO:0000313" key="2">
    <source>
        <dbReference type="Proteomes" id="UP000655523"/>
    </source>
</evidence>
<keyword evidence="2" id="KW-1185">Reference proteome</keyword>
<comment type="caution">
    <text evidence="1">The sequence shown here is derived from an EMBL/GenBank/DDBJ whole genome shotgun (WGS) entry which is preliminary data.</text>
</comment>
<name>A0A972NKM4_9BURK</name>
<organism evidence="1 2">
    <name type="scientific">Paraburkholderia elongata</name>
    <dbReference type="NCBI Taxonomy" id="2675747"/>
    <lineage>
        <taxon>Bacteria</taxon>
        <taxon>Pseudomonadati</taxon>
        <taxon>Pseudomonadota</taxon>
        <taxon>Betaproteobacteria</taxon>
        <taxon>Burkholderiales</taxon>
        <taxon>Burkholderiaceae</taxon>
        <taxon>Paraburkholderia</taxon>
    </lineage>
</organism>
<accession>A0A972NKM4</accession>